<dbReference type="AlphaFoldDB" id="A0A8K0G225"/>
<protein>
    <submittedName>
        <fullName evidence="1">Uncharacterized protein</fullName>
    </submittedName>
</protein>
<organism evidence="1 2">
    <name type="scientific">Ignelater luminosus</name>
    <name type="common">Cucubano</name>
    <name type="synonym">Pyrophorus luminosus</name>
    <dbReference type="NCBI Taxonomy" id="2038154"/>
    <lineage>
        <taxon>Eukaryota</taxon>
        <taxon>Metazoa</taxon>
        <taxon>Ecdysozoa</taxon>
        <taxon>Arthropoda</taxon>
        <taxon>Hexapoda</taxon>
        <taxon>Insecta</taxon>
        <taxon>Pterygota</taxon>
        <taxon>Neoptera</taxon>
        <taxon>Endopterygota</taxon>
        <taxon>Coleoptera</taxon>
        <taxon>Polyphaga</taxon>
        <taxon>Elateriformia</taxon>
        <taxon>Elateroidea</taxon>
        <taxon>Elateridae</taxon>
        <taxon>Agrypninae</taxon>
        <taxon>Pyrophorini</taxon>
        <taxon>Ignelater</taxon>
    </lineage>
</organism>
<feature type="non-terminal residue" evidence="1">
    <location>
        <position position="107"/>
    </location>
</feature>
<name>A0A8K0G225_IGNLU</name>
<dbReference type="EMBL" id="VTPC01090579">
    <property type="protein sequence ID" value="KAF2882929.1"/>
    <property type="molecule type" value="Genomic_DNA"/>
</dbReference>
<accession>A0A8K0G225</accession>
<evidence type="ECO:0000313" key="2">
    <source>
        <dbReference type="Proteomes" id="UP000801492"/>
    </source>
</evidence>
<comment type="caution">
    <text evidence="1">The sequence shown here is derived from an EMBL/GenBank/DDBJ whole genome shotgun (WGS) entry which is preliminary data.</text>
</comment>
<sequence>MLIQQRSDLALGCLEKPVRKVNEKSKNIFSERALKLIEQIQAKDNVELNKLAKLPEGKEKRRVKPIFTAEQENELNEFKIEIKYRGLDNNLNQKTELTELGAYCQEN</sequence>
<dbReference type="Proteomes" id="UP000801492">
    <property type="component" value="Unassembled WGS sequence"/>
</dbReference>
<evidence type="ECO:0000313" key="1">
    <source>
        <dbReference type="EMBL" id="KAF2882929.1"/>
    </source>
</evidence>
<proteinExistence type="predicted"/>
<gene>
    <name evidence="1" type="ORF">ILUMI_23234</name>
</gene>
<keyword evidence="2" id="KW-1185">Reference proteome</keyword>
<reference evidence="1" key="1">
    <citation type="submission" date="2019-08" db="EMBL/GenBank/DDBJ databases">
        <title>The genome of the North American firefly Photinus pyralis.</title>
        <authorList>
            <consortium name="Photinus pyralis genome working group"/>
            <person name="Fallon T.R."/>
            <person name="Sander Lower S.E."/>
            <person name="Weng J.-K."/>
        </authorList>
    </citation>
    <scope>NUCLEOTIDE SEQUENCE</scope>
    <source>
        <strain evidence="1">TRF0915ILg1</strain>
        <tissue evidence="1">Whole body</tissue>
    </source>
</reference>